<dbReference type="GO" id="GO:0006508">
    <property type="term" value="P:proteolysis"/>
    <property type="evidence" value="ECO:0007669"/>
    <property type="project" value="UniProtKB-KW"/>
</dbReference>
<dbReference type="PROSITE" id="PS51257">
    <property type="entry name" value="PROKAR_LIPOPROTEIN"/>
    <property type="match status" value="1"/>
</dbReference>
<keyword evidence="7" id="KW-0732">Signal</keyword>
<evidence type="ECO:0000313" key="10">
    <source>
        <dbReference type="Proteomes" id="UP000240317"/>
    </source>
</evidence>
<dbReference type="GO" id="GO:0004252">
    <property type="term" value="F:serine-type endopeptidase activity"/>
    <property type="evidence" value="ECO:0007669"/>
    <property type="project" value="UniProtKB-UniRule"/>
</dbReference>
<keyword evidence="4 5" id="KW-0720">Serine protease</keyword>
<dbReference type="SUPFAM" id="SSF52743">
    <property type="entry name" value="Subtilisin-like"/>
    <property type="match status" value="1"/>
</dbReference>
<feature type="signal peptide" evidence="7">
    <location>
        <begin position="1"/>
        <end position="20"/>
    </location>
</feature>
<dbReference type="InterPro" id="IPR051048">
    <property type="entry name" value="Peptidase_S8/S53_subtilisin"/>
</dbReference>
<evidence type="ECO:0000256" key="1">
    <source>
        <dbReference type="ARBA" id="ARBA00011073"/>
    </source>
</evidence>
<dbReference type="InterPro" id="IPR000209">
    <property type="entry name" value="Peptidase_S8/S53_dom"/>
</dbReference>
<comment type="caution">
    <text evidence="9">The sequence shown here is derived from an EMBL/GenBank/DDBJ whole genome shotgun (WGS) entry which is preliminary data.</text>
</comment>
<dbReference type="OrthoDB" id="9790784at2"/>
<evidence type="ECO:0000256" key="3">
    <source>
        <dbReference type="ARBA" id="ARBA00022801"/>
    </source>
</evidence>
<dbReference type="InterPro" id="IPR015500">
    <property type="entry name" value="Peptidase_S8_subtilisin-rel"/>
</dbReference>
<evidence type="ECO:0000259" key="8">
    <source>
        <dbReference type="Pfam" id="PF00082"/>
    </source>
</evidence>
<sequence length="436" mass="44815">MNRTLPLLGVTLALLTGCSAGPSAPATLLPRYDTLAQVPLQPGDTPEQLAQAVGGTVLSWPAPDCTGEDCTALVGLNTPSRQGLRALGGRSAQLEPNRDVFGGGGTITARMNGSLNVWSGGSLNAWSGGSLNAWSGGSYTPLPENTAIWQKVGLERAHAMARNLGAGVTVAVIDSGIDLAHPAFAGTLTAPSTWRDFYSGDAVPQEEGVLGQGAYGHGTNVAGIVLQVAPRARILPLRVLGPDGSGDVVMVAQAISYAAQQGARIINLSLGSDENSPTVQDAVRRAAEQGVMVVSSAGNSNLERITSPAALAEAKGTLGQNLLSVGSVDLRDLKSSFSNYAENLEMVAPGEQVASPAPGGRVAAWSGTSMAAPMVAGGLALALGESLTVSVKDLTKKMAESAFDVYNNGANSSYKDRLGVKGRLDLPEFLKNVIRY</sequence>
<dbReference type="AlphaFoldDB" id="A0A2T3WCY9"/>
<protein>
    <submittedName>
        <fullName evidence="9">Peptidase S8 and S53 subtilisin kexin sedolisin</fullName>
    </submittedName>
</protein>
<keyword evidence="3 5" id="KW-0378">Hydrolase</keyword>
<dbReference type="InterPro" id="IPR023828">
    <property type="entry name" value="Peptidase_S8_Ser-AS"/>
</dbReference>
<dbReference type="PANTHER" id="PTHR43399:SF4">
    <property type="entry name" value="CELL WALL-ASSOCIATED PROTEASE"/>
    <property type="match status" value="1"/>
</dbReference>
<keyword evidence="2 5" id="KW-0645">Protease</keyword>
<keyword evidence="10" id="KW-1185">Reference proteome</keyword>
<dbReference type="PRINTS" id="PR00723">
    <property type="entry name" value="SUBTILISIN"/>
</dbReference>
<evidence type="ECO:0000256" key="7">
    <source>
        <dbReference type="SAM" id="SignalP"/>
    </source>
</evidence>
<gene>
    <name evidence="9" type="ORF">C8263_01410</name>
</gene>
<evidence type="ECO:0000313" key="9">
    <source>
        <dbReference type="EMBL" id="PTA69702.1"/>
    </source>
</evidence>
<organism evidence="9 10">
    <name type="scientific">Deinococcus arcticus</name>
    <dbReference type="NCBI Taxonomy" id="2136176"/>
    <lineage>
        <taxon>Bacteria</taxon>
        <taxon>Thermotogati</taxon>
        <taxon>Deinococcota</taxon>
        <taxon>Deinococci</taxon>
        <taxon>Deinococcales</taxon>
        <taxon>Deinococcaceae</taxon>
        <taxon>Deinococcus</taxon>
    </lineage>
</organism>
<dbReference type="PROSITE" id="PS00136">
    <property type="entry name" value="SUBTILASE_ASP"/>
    <property type="match status" value="1"/>
</dbReference>
<dbReference type="PANTHER" id="PTHR43399">
    <property type="entry name" value="SUBTILISIN-RELATED"/>
    <property type="match status" value="1"/>
</dbReference>
<evidence type="ECO:0000256" key="2">
    <source>
        <dbReference type="ARBA" id="ARBA00022670"/>
    </source>
</evidence>
<dbReference type="RefSeq" id="WP_107136294.1">
    <property type="nucleotide sequence ID" value="NZ_PYSV01000001.1"/>
</dbReference>
<feature type="domain" description="Peptidase S8/S53" evidence="8">
    <location>
        <begin position="165"/>
        <end position="409"/>
    </location>
</feature>
<accession>A0A2T3WCY9</accession>
<feature type="active site" description="Charge relay system" evidence="5">
    <location>
        <position position="217"/>
    </location>
</feature>
<dbReference type="InterPro" id="IPR036852">
    <property type="entry name" value="Peptidase_S8/S53_dom_sf"/>
</dbReference>
<dbReference type="Proteomes" id="UP000240317">
    <property type="component" value="Unassembled WGS sequence"/>
</dbReference>
<feature type="active site" description="Charge relay system" evidence="5">
    <location>
        <position position="369"/>
    </location>
</feature>
<name>A0A2T3WCY9_9DEIO</name>
<reference evidence="9 10" key="1">
    <citation type="submission" date="2018-03" db="EMBL/GenBank/DDBJ databases">
        <title>Draft genome of Deinococcus sp. OD32.</title>
        <authorList>
            <person name="Wang X.-P."/>
            <person name="Du Z.-J."/>
        </authorList>
    </citation>
    <scope>NUCLEOTIDE SEQUENCE [LARGE SCALE GENOMIC DNA]</scope>
    <source>
        <strain evidence="9 10">OD32</strain>
    </source>
</reference>
<evidence type="ECO:0000256" key="5">
    <source>
        <dbReference type="PROSITE-ProRule" id="PRU01240"/>
    </source>
</evidence>
<dbReference type="Gene3D" id="3.40.50.200">
    <property type="entry name" value="Peptidase S8/S53 domain"/>
    <property type="match status" value="1"/>
</dbReference>
<evidence type="ECO:0000256" key="6">
    <source>
        <dbReference type="RuleBase" id="RU003355"/>
    </source>
</evidence>
<feature type="chain" id="PRO_5015667214" evidence="7">
    <location>
        <begin position="21"/>
        <end position="436"/>
    </location>
</feature>
<dbReference type="InterPro" id="IPR023827">
    <property type="entry name" value="Peptidase_S8_Asp-AS"/>
</dbReference>
<dbReference type="EMBL" id="PYSV01000001">
    <property type="protein sequence ID" value="PTA69702.1"/>
    <property type="molecule type" value="Genomic_DNA"/>
</dbReference>
<dbReference type="Pfam" id="PF00082">
    <property type="entry name" value="Peptidase_S8"/>
    <property type="match status" value="1"/>
</dbReference>
<comment type="similarity">
    <text evidence="1 5 6">Belongs to the peptidase S8 family.</text>
</comment>
<dbReference type="PROSITE" id="PS51892">
    <property type="entry name" value="SUBTILASE"/>
    <property type="match status" value="1"/>
</dbReference>
<proteinExistence type="inferred from homology"/>
<feature type="active site" description="Charge relay system" evidence="5">
    <location>
        <position position="174"/>
    </location>
</feature>
<evidence type="ECO:0000256" key="4">
    <source>
        <dbReference type="ARBA" id="ARBA00022825"/>
    </source>
</evidence>
<dbReference type="PROSITE" id="PS00138">
    <property type="entry name" value="SUBTILASE_SER"/>
    <property type="match status" value="1"/>
</dbReference>